<dbReference type="InterPro" id="IPR026341">
    <property type="entry name" value="T9SS_type_B"/>
</dbReference>
<organism evidence="2 3">
    <name type="scientific">Microscilla marina ATCC 23134</name>
    <dbReference type="NCBI Taxonomy" id="313606"/>
    <lineage>
        <taxon>Bacteria</taxon>
        <taxon>Pseudomonadati</taxon>
        <taxon>Bacteroidota</taxon>
        <taxon>Cytophagia</taxon>
        <taxon>Cytophagales</taxon>
        <taxon>Microscillaceae</taxon>
        <taxon>Microscilla</taxon>
    </lineage>
</organism>
<dbReference type="Gene3D" id="2.60.40.2700">
    <property type="match status" value="2"/>
</dbReference>
<proteinExistence type="predicted"/>
<sequence>MKQTDNFQFNLTSLAPKHPIAKYWWLRAMCSWLVCFGLMLPQAQAQSPGGVTTAFNLWLKANIGITATSGQVTTWADQVGTSITTQATATASADITLNASEANFNPTIKFTGTSGKELEGFASSDWSTAALTMFIVAKDEGTTENIAGLFATGAPGPGVVWVTGGTYQLDGNGCTSAATVGALGQYRIIRATYTTANNTNGGTMWVDGKQTGTGINCGTVGGNRFEVGGRINGSLPDRVFKGGIAEVLAAKQSFTTAELQRIESYLALKYGITLDQTAATDYLASDGTTKMWDAATGATFNNDIAGIGRDDGSALNQKQAKSASPDAIISMGLGTIATDNASNANAFGTDKTFFSWANDNAAADITNAATSGLPSTAMNVRMTRVWKVQEPQADVGNLSIQFNLKGLSYTIDAKEKAFLLISSSATDFSGATVVNATSFANGVATFDNVNLSNGQFITLGALVTAPGGVTANIALWVKANTGVTATGNNVSSWIDQTNNNSLTLNGDPQTGATAMNFNNVLDLDGEGDFFVGDREITFTEAFASVSHDGPKGRVLGGDLTLGGCGAYFFGSVAPKMFIGDGDFNSDYVSIPSVTGFNILNGELKGGANTDSRIAVNGLDGTVTNLPAANNGLTPFTARPVLGSCNLRVGDLKGNLGEIIVYSSGLSAADRQKVNSYLALKYGITLDQTTATDYLASDGTTKMWDGTVSVAYKNNIAGIGRDDASALNQTQSKSINSGSVVAMGLGIIAASSASNTNTFATDKMFLAWSDNGGSTDFANVTTTNLPGEVDALMARVWRVEENNGDVGNTQVKVDLSGLNFPGAAKENYVFLVSADGANFSSATKIRAASFASNVVTFDNINLADGQFFTVGYICTPMLAGTLSSAQIICSGNTPNQFTSVVDASGDGTITYQWQSSTDNATWADIAGATSKDYQAGALTAVTYFRRVATSSIAFCGSVNSEVIKVDITSQVAPSVAISANVADGIICEGTSVTFTAATTTGGTSPTYQWQVNNANVSGETNAAFTSTTLKNGDVVSVVMTSSLTCVSSATANSNTLAMVVNPTATPAVTITGDNTLCSGTTVTYTANPSAGGTNPAYQWKLNGVDIAGATSSTYTSNTLANGDKLSVMMTSSLTCLTDKTATSEELTLSVGTTTAAAVTVGSNLPNNTACGNGNLAIFTAFPSAGGSNPTFQWKVNSTDVTGETNRTFAIGTLSSGDKVTVAMTSSATCVTNKTATATEVTFNIATKEVPAVTVAASVTTITQGQSITFTATPVNGGATPAYQWQVNGTAVAGETNATFTTTSLADQNKVTVVMTSAATCLTTQLAISEAITVTVVPELVLNMPNLFTPNSDGNNDMFYVIMNAAPASVDFRILNVQNQTLYETKDVSNALTIGWDGRFNGKPQPNGRYVWFIKYKSLDGKEVRKKGFIILAR</sequence>
<evidence type="ECO:0000313" key="3">
    <source>
        <dbReference type="Proteomes" id="UP000004095"/>
    </source>
</evidence>
<keyword evidence="3" id="KW-1185">Reference proteome</keyword>
<dbReference type="Pfam" id="PF13585">
    <property type="entry name" value="CHU_C"/>
    <property type="match status" value="1"/>
</dbReference>
<dbReference type="OrthoDB" id="2582440at2"/>
<reference evidence="2 3" key="1">
    <citation type="submission" date="2007-01" db="EMBL/GenBank/DDBJ databases">
        <authorList>
            <person name="Haygood M."/>
            <person name="Podell S."/>
            <person name="Anderson C."/>
            <person name="Hopkinson B."/>
            <person name="Roe K."/>
            <person name="Barbeau K."/>
            <person name="Gaasterland T."/>
            <person name="Ferriera S."/>
            <person name="Johnson J."/>
            <person name="Kravitz S."/>
            <person name="Beeson K."/>
            <person name="Sutton G."/>
            <person name="Rogers Y.-H."/>
            <person name="Friedman R."/>
            <person name="Frazier M."/>
            <person name="Venter J.C."/>
        </authorList>
    </citation>
    <scope>NUCLEOTIDE SEQUENCE [LARGE SCALE GENOMIC DNA]</scope>
    <source>
        <strain evidence="2 3">ATCC 23134</strain>
    </source>
</reference>
<dbReference type="InterPro" id="IPR058515">
    <property type="entry name" value="DUF8202"/>
</dbReference>
<comment type="caution">
    <text evidence="2">The sequence shown here is derived from an EMBL/GenBank/DDBJ whole genome shotgun (WGS) entry which is preliminary data.</text>
</comment>
<protein>
    <recommendedName>
        <fullName evidence="1">Ig-like domain-containing protein</fullName>
    </recommendedName>
</protein>
<feature type="domain" description="Ig-like" evidence="1">
    <location>
        <begin position="972"/>
        <end position="1056"/>
    </location>
</feature>
<gene>
    <name evidence="2" type="ORF">M23134_06506</name>
</gene>
<dbReference type="Gene3D" id="2.60.40.10">
    <property type="entry name" value="Immunoglobulins"/>
    <property type="match status" value="2"/>
</dbReference>
<evidence type="ECO:0000313" key="2">
    <source>
        <dbReference type="EMBL" id="EAY27196.1"/>
    </source>
</evidence>
<dbReference type="Proteomes" id="UP000004095">
    <property type="component" value="Unassembled WGS sequence"/>
</dbReference>
<feature type="domain" description="Ig-like" evidence="1">
    <location>
        <begin position="1249"/>
        <end position="1331"/>
    </location>
</feature>
<name>A1ZQP1_MICM2</name>
<accession>A1ZQP1</accession>
<dbReference type="PROSITE" id="PS50835">
    <property type="entry name" value="IG_LIKE"/>
    <property type="match status" value="2"/>
</dbReference>
<dbReference type="EMBL" id="AAWS01000025">
    <property type="protein sequence ID" value="EAY27196.1"/>
    <property type="molecule type" value="Genomic_DNA"/>
</dbReference>
<evidence type="ECO:0000259" key="1">
    <source>
        <dbReference type="PROSITE" id="PS50835"/>
    </source>
</evidence>
<dbReference type="InterPro" id="IPR007110">
    <property type="entry name" value="Ig-like_dom"/>
</dbReference>
<dbReference type="eggNOG" id="COG3209">
    <property type="taxonomic scope" value="Bacteria"/>
</dbReference>
<dbReference type="eggNOG" id="COG3391">
    <property type="taxonomic scope" value="Bacteria"/>
</dbReference>
<dbReference type="Pfam" id="PF26628">
    <property type="entry name" value="DUF8202"/>
    <property type="match status" value="2"/>
</dbReference>
<dbReference type="NCBIfam" id="TIGR04131">
    <property type="entry name" value="Bac_Flav_CTERM"/>
    <property type="match status" value="1"/>
</dbReference>
<dbReference type="InterPro" id="IPR013783">
    <property type="entry name" value="Ig-like_fold"/>
</dbReference>
<dbReference type="RefSeq" id="WP_002699841.1">
    <property type="nucleotide sequence ID" value="NZ_AAWS01000025.1"/>
</dbReference>
<dbReference type="eggNOG" id="COG1361">
    <property type="taxonomic scope" value="Bacteria"/>
</dbReference>